<organism evidence="4 5">
    <name type="scientific">Fodinisporobacter ferrooxydans</name>
    <dbReference type="NCBI Taxonomy" id="2901836"/>
    <lineage>
        <taxon>Bacteria</taxon>
        <taxon>Bacillati</taxon>
        <taxon>Bacillota</taxon>
        <taxon>Bacilli</taxon>
        <taxon>Bacillales</taxon>
        <taxon>Alicyclobacillaceae</taxon>
        <taxon>Fodinisporobacter</taxon>
    </lineage>
</organism>
<evidence type="ECO:0000313" key="4">
    <source>
        <dbReference type="EMBL" id="UOF90272.1"/>
    </source>
</evidence>
<dbReference type="RefSeq" id="WP_347436966.1">
    <property type="nucleotide sequence ID" value="NZ_CP089291.1"/>
</dbReference>
<accession>A0ABY4CID7</accession>
<gene>
    <name evidence="4" type="ORF">LSG31_20820</name>
</gene>
<keyword evidence="5" id="KW-1185">Reference proteome</keyword>
<dbReference type="Proteomes" id="UP000830167">
    <property type="component" value="Chromosome"/>
</dbReference>
<feature type="domain" description="CdaR GGDEF-like" evidence="3">
    <location>
        <begin position="166"/>
        <end position="293"/>
    </location>
</feature>
<feature type="domain" description="PucR C-terminal helix-turn-helix" evidence="2">
    <location>
        <begin position="347"/>
        <end position="404"/>
    </location>
</feature>
<name>A0ABY4CID7_9BACL</name>
<dbReference type="InterPro" id="IPR051448">
    <property type="entry name" value="CdaR-like_regulators"/>
</dbReference>
<dbReference type="PANTHER" id="PTHR33744:SF1">
    <property type="entry name" value="DNA-BINDING TRANSCRIPTIONAL ACTIVATOR ADER"/>
    <property type="match status" value="1"/>
</dbReference>
<dbReference type="InterPro" id="IPR041522">
    <property type="entry name" value="CdaR_GGDEF"/>
</dbReference>
<dbReference type="EMBL" id="CP089291">
    <property type="protein sequence ID" value="UOF90272.1"/>
    <property type="molecule type" value="Genomic_DNA"/>
</dbReference>
<proteinExistence type="inferred from homology"/>
<dbReference type="PANTHER" id="PTHR33744">
    <property type="entry name" value="CARBOHYDRATE DIACID REGULATOR"/>
    <property type="match status" value="1"/>
</dbReference>
<evidence type="ECO:0000313" key="5">
    <source>
        <dbReference type="Proteomes" id="UP000830167"/>
    </source>
</evidence>
<sequence length="411" mass="47629">MNLEHDPFDEPFENLETLADRISETLQCPVTIEDANHRLLAYSFHDLQTDPARIATIIGRRVPESVINSLWKEGVIQRLLSGDEPIHIPSIQDVGLGSRVAISIRKNQEVLGYIWVVETRPLSSHAFHVLKKAAQTAKAKLMQLQIRKQKQEEGYQEFFWRLLTGSFPSDAAIEEEAQKLALSLARDFQILVLDFKQPIDPQIRQKIQYVIKTNQKVKIVLTAVDRSQLILLVNPPLPATAKQDISAFVQNFVAQMWERFEVSSITPAVGTLYRDHYTKVENSYQEALTVLQMKDRYPSEIKPLLHYEDLGFYRYIPVLHEFRKQHKSNHPAIQKLQEYDRLHHSNLLETLFVYLVCDSNIKEAADRLHIHTNTLAYRLARMAEIADIQLKDMDQKVGLYLEFRLIQLEQK</sequence>
<evidence type="ECO:0000259" key="2">
    <source>
        <dbReference type="Pfam" id="PF13556"/>
    </source>
</evidence>
<evidence type="ECO:0000259" key="3">
    <source>
        <dbReference type="Pfam" id="PF17853"/>
    </source>
</evidence>
<dbReference type="Pfam" id="PF13556">
    <property type="entry name" value="HTH_30"/>
    <property type="match status" value="1"/>
</dbReference>
<evidence type="ECO:0000256" key="1">
    <source>
        <dbReference type="ARBA" id="ARBA00006754"/>
    </source>
</evidence>
<dbReference type="InterPro" id="IPR025736">
    <property type="entry name" value="PucR_C-HTH_dom"/>
</dbReference>
<protein>
    <submittedName>
        <fullName evidence="4">Helix-turn-helix domain-containing protein</fullName>
    </submittedName>
</protein>
<reference evidence="4" key="1">
    <citation type="submission" date="2021-12" db="EMBL/GenBank/DDBJ databases">
        <title>Alicyclobacillaceae gen. nov., sp. nov., isolated from chalcocite enrichment system.</title>
        <authorList>
            <person name="Jiang Z."/>
        </authorList>
    </citation>
    <scope>NUCLEOTIDE SEQUENCE</scope>
    <source>
        <strain evidence="4">MYW30-H2</strain>
    </source>
</reference>
<dbReference type="Gene3D" id="1.10.10.2840">
    <property type="entry name" value="PucR C-terminal helix-turn-helix domain"/>
    <property type="match status" value="1"/>
</dbReference>
<comment type="similarity">
    <text evidence="1">Belongs to the CdaR family.</text>
</comment>
<dbReference type="Pfam" id="PF17853">
    <property type="entry name" value="GGDEF_2"/>
    <property type="match status" value="1"/>
</dbReference>
<dbReference type="InterPro" id="IPR042070">
    <property type="entry name" value="PucR_C-HTH_sf"/>
</dbReference>